<dbReference type="NCBIfam" id="TIGR01607">
    <property type="entry name" value="PST-A"/>
    <property type="match status" value="2"/>
</dbReference>
<dbReference type="AlphaFoldDB" id="A0A6V7S0H1"/>
<reference evidence="3 4" key="1">
    <citation type="submission" date="2020-08" db="EMBL/GenBank/DDBJ databases">
        <authorList>
            <person name="Ramaprasad A."/>
        </authorList>
    </citation>
    <scope>NUCLEOTIDE SEQUENCE [LARGE SCALE GENOMIC DNA]</scope>
</reference>
<dbReference type="SUPFAM" id="SSF53474">
    <property type="entry name" value="alpha/beta-Hydrolases"/>
    <property type="match status" value="2"/>
</dbReference>
<dbReference type="Pfam" id="PF12146">
    <property type="entry name" value="Hydrolase_4"/>
    <property type="match status" value="2"/>
</dbReference>
<dbReference type="InterPro" id="IPR006494">
    <property type="entry name" value="PST_A"/>
</dbReference>
<feature type="compositionally biased region" description="Acidic residues" evidence="1">
    <location>
        <begin position="220"/>
        <end position="239"/>
    </location>
</feature>
<dbReference type="VEuPathDB" id="PlasmoDB:PVLDE_0602500"/>
<feature type="domain" description="Serine aminopeptidase S33" evidence="2">
    <location>
        <begin position="590"/>
        <end position="700"/>
    </location>
</feature>
<name>A0A6V7S0H1_PLAVN</name>
<dbReference type="Gene3D" id="3.40.50.1820">
    <property type="entry name" value="alpha/beta hydrolase"/>
    <property type="match status" value="2"/>
</dbReference>
<proteinExistence type="predicted"/>
<evidence type="ECO:0000313" key="4">
    <source>
        <dbReference type="Proteomes" id="UP000515308"/>
    </source>
</evidence>
<protein>
    <submittedName>
        <fullName evidence="3">Lysophospholipase, putative</fullName>
    </submittedName>
</protein>
<evidence type="ECO:0000313" key="3">
    <source>
        <dbReference type="EMBL" id="CAD2088362.1"/>
    </source>
</evidence>
<feature type="domain" description="Serine aminopeptidase S33" evidence="2">
    <location>
        <begin position="92"/>
        <end position="185"/>
    </location>
</feature>
<dbReference type="EMBL" id="LR865368">
    <property type="protein sequence ID" value="CAD2088362.1"/>
    <property type="molecule type" value="Genomic_DNA"/>
</dbReference>
<dbReference type="InterPro" id="IPR051044">
    <property type="entry name" value="MAG_DAG_Lipase"/>
</dbReference>
<dbReference type="Proteomes" id="UP000515308">
    <property type="component" value="Chromosome PVLDE_06"/>
</dbReference>
<evidence type="ECO:0000256" key="1">
    <source>
        <dbReference type="SAM" id="MobiDB-lite"/>
    </source>
</evidence>
<dbReference type="PANTHER" id="PTHR11614">
    <property type="entry name" value="PHOSPHOLIPASE-RELATED"/>
    <property type="match status" value="1"/>
</dbReference>
<organism evidence="3 4">
    <name type="scientific">Plasmodium vinckei lentum</name>
    <dbReference type="NCBI Taxonomy" id="138297"/>
    <lineage>
        <taxon>Eukaryota</taxon>
        <taxon>Sar</taxon>
        <taxon>Alveolata</taxon>
        <taxon>Apicomplexa</taxon>
        <taxon>Aconoidasida</taxon>
        <taxon>Haemosporida</taxon>
        <taxon>Plasmodiidae</taxon>
        <taxon>Plasmodium</taxon>
        <taxon>Plasmodium (Vinckeia)</taxon>
    </lineage>
</organism>
<sequence>MEETELDNDELRRTVFNLDGNPKVDYFYNKDGLLLKTYGWLVKKAAVGIVLLIHGLKGHARFTYLKANAEVIDNNEVLVVDNNNYYVYSGSWIEKLNQNGYSVYAMDLQGHGESEGRKNLRGPFKRFNDLVDDVLQYMNKIQEEVSNDNKTDDGSCSIVTTKKKKLPMYIIGYSMGGNIALRVLQILNKAKEKSTCKLGSMATYKNGDTLIGDFTNIYDSDNDNDDDDDDDIYYDDDDDDDDIYYDAYDGDNVDDDNPINKATNVSEVVGINSVSNDNTTEHDACTYCIANDSKCDNVSTTTGGSDIDNTIVSVEDNVVDSTSVEDNVVDSTSTDDNAVASTSTDDNAIAGTTTKGNIVASTTTKDNIVASTTTKDNIVASTTTKDNIVASTTTKDNIVASTTTKDNIAASTTTKDNIAASTTTKDNIVASTTTKDNIVASTTTKDNIVASTTTKDNIAASTTTKDNIAASTTTKDNIVASTTTKDNIVASTTTKDNIVASTTTKDNIVASTTTKDNAIASTSADVNADADIIVRGDTIVRGDNKNGDKYNCLDKLNIKGCVALSGMVSFERIAQPGTYLFNYLYLPLTHLLSYIAPNVETRSELPYKGFAYVDHLCKLDKYRGNRAITVKCIYELIKAMGTLNDDINYIPNDIPLLFVHSRGDSICYYKGVKLFYDRLNSDNKELYTVDNMDHSITIEPGNEKILEKVIDWLNNLEKENKNAIEDQE</sequence>
<accession>A0A6V7S0H1</accession>
<dbReference type="InterPro" id="IPR022742">
    <property type="entry name" value="Hydrolase_4"/>
</dbReference>
<evidence type="ECO:0000259" key="2">
    <source>
        <dbReference type="Pfam" id="PF12146"/>
    </source>
</evidence>
<feature type="region of interest" description="Disordered" evidence="1">
    <location>
        <begin position="217"/>
        <end position="239"/>
    </location>
</feature>
<feature type="region of interest" description="Disordered" evidence="1">
    <location>
        <begin position="328"/>
        <end position="351"/>
    </location>
</feature>
<dbReference type="InterPro" id="IPR029058">
    <property type="entry name" value="AB_hydrolase_fold"/>
</dbReference>
<gene>
    <name evidence="3" type="ORF">PVLDE_0602500</name>
</gene>